<evidence type="ECO:0000256" key="10">
    <source>
        <dbReference type="ARBA" id="ARBA00022786"/>
    </source>
</evidence>
<evidence type="ECO:0000256" key="6">
    <source>
        <dbReference type="ARBA" id="ARBA00022692"/>
    </source>
</evidence>
<reference evidence="19" key="1">
    <citation type="journal article" date="2022" name="Plant J.">
        <title>Strategies of tolerance reflected in two North American maple genomes.</title>
        <authorList>
            <person name="McEvoy S.L."/>
            <person name="Sezen U.U."/>
            <person name="Trouern-Trend A."/>
            <person name="McMahon S.M."/>
            <person name="Schaberg P.G."/>
            <person name="Yang J."/>
            <person name="Wegrzyn J.L."/>
            <person name="Swenson N.G."/>
        </authorList>
    </citation>
    <scope>NUCLEOTIDE SEQUENCE</scope>
    <source>
        <strain evidence="19">91603</strain>
    </source>
</reference>
<evidence type="ECO:0000256" key="8">
    <source>
        <dbReference type="ARBA" id="ARBA00022729"/>
    </source>
</evidence>
<evidence type="ECO:0000256" key="13">
    <source>
        <dbReference type="ARBA" id="ARBA00023136"/>
    </source>
</evidence>
<keyword evidence="8 17" id="KW-0732">Signal</keyword>
<dbReference type="GO" id="GO:0030247">
    <property type="term" value="F:polysaccharide binding"/>
    <property type="evidence" value="ECO:0007669"/>
    <property type="project" value="InterPro"/>
</dbReference>
<evidence type="ECO:0000256" key="4">
    <source>
        <dbReference type="ARBA" id="ARBA00012483"/>
    </source>
</evidence>
<keyword evidence="5" id="KW-0808">Transferase</keyword>
<dbReference type="AlphaFoldDB" id="A0AAD5IRY6"/>
<comment type="caution">
    <text evidence="19">The sequence shown here is derived from an EMBL/GenBank/DDBJ whole genome shotgun (WGS) entry which is preliminary data.</text>
</comment>
<feature type="transmembrane region" description="Helical" evidence="16">
    <location>
        <begin position="248"/>
        <end position="273"/>
    </location>
</feature>
<keyword evidence="20" id="KW-1185">Reference proteome</keyword>
<dbReference type="InterPro" id="IPR046948">
    <property type="entry name" value="ATL20-22-like"/>
</dbReference>
<evidence type="ECO:0000256" key="12">
    <source>
        <dbReference type="ARBA" id="ARBA00022989"/>
    </source>
</evidence>
<evidence type="ECO:0000256" key="2">
    <source>
        <dbReference type="ARBA" id="ARBA00004167"/>
    </source>
</evidence>
<dbReference type="Gene3D" id="3.30.40.10">
    <property type="entry name" value="Zinc/RING finger domain, C3HC4 (zinc finger)"/>
    <property type="match status" value="1"/>
</dbReference>
<dbReference type="EC" id="2.3.2.27" evidence="4"/>
<keyword evidence="6 16" id="KW-0812">Transmembrane</keyword>
<dbReference type="GO" id="GO:0016020">
    <property type="term" value="C:membrane"/>
    <property type="evidence" value="ECO:0007669"/>
    <property type="project" value="UniProtKB-SubCell"/>
</dbReference>
<feature type="signal peptide" evidence="17">
    <location>
        <begin position="1"/>
        <end position="28"/>
    </location>
</feature>
<protein>
    <recommendedName>
        <fullName evidence="4">RING-type E3 ubiquitin transferase</fullName>
        <ecNumber evidence="4">2.3.2.27</ecNumber>
    </recommendedName>
</protein>
<dbReference type="PANTHER" id="PTHR46279">
    <property type="entry name" value="RING/U-BOX SUPERFAMILY PROTEIN"/>
    <property type="match status" value="1"/>
</dbReference>
<proteinExistence type="inferred from homology"/>
<keyword evidence="12 16" id="KW-1133">Transmembrane helix</keyword>
<keyword evidence="13 16" id="KW-0472">Membrane</keyword>
<dbReference type="GO" id="GO:0061630">
    <property type="term" value="F:ubiquitin protein ligase activity"/>
    <property type="evidence" value="ECO:0007669"/>
    <property type="project" value="UniProtKB-EC"/>
</dbReference>
<evidence type="ECO:0000256" key="5">
    <source>
        <dbReference type="ARBA" id="ARBA00022679"/>
    </source>
</evidence>
<feature type="domain" description="RING-type" evidence="18">
    <location>
        <begin position="330"/>
        <end position="372"/>
    </location>
</feature>
<dbReference type="InterPro" id="IPR013083">
    <property type="entry name" value="Znf_RING/FYVE/PHD"/>
</dbReference>
<evidence type="ECO:0000256" key="9">
    <source>
        <dbReference type="ARBA" id="ARBA00022771"/>
    </source>
</evidence>
<evidence type="ECO:0000256" key="14">
    <source>
        <dbReference type="ARBA" id="ARBA00024209"/>
    </source>
</evidence>
<dbReference type="InterPro" id="IPR001841">
    <property type="entry name" value="Znf_RING"/>
</dbReference>
<keyword evidence="10" id="KW-0833">Ubl conjugation pathway</keyword>
<evidence type="ECO:0000313" key="20">
    <source>
        <dbReference type="Proteomes" id="UP001064489"/>
    </source>
</evidence>
<comment type="subcellular location">
    <subcellularLocation>
        <location evidence="2">Membrane</location>
        <topology evidence="2">Single-pass membrane protein</topology>
    </subcellularLocation>
</comment>
<sequence>MASSSSSKLLFLFSFWFCLLFLPQITTSVEYYCPLSICGDNKFTVKFPFQLKNRPTSFSARCVYPGFELSCNRFNNQTILDLPISGSFMVQNIDYMTQSLLITDPGNCLPNRLLQGFSLEDSPFNTGPDLTSFTFLNCSSSATTLTERDEYYRIVSCLSGQNYTVLAGPAEIYYNESTLPSSCVKVSTVQIPWRLWSGIEDGVELVWSRPSCGNCEELGRACGFKNSKGLDTGCSSFPRFGISRNTKYSIVLAVGIPALCCMIGIACCLCSRIRATGEHHRRINTSLSTSSIDRSPTIILTGLDGPTIESYPKTLLGESKRLPKPNDNTCSICLCEYQAKETLRTIPECNHYFHADCIDEWLKMKASCPVCRNLPNESTLISSSSRLSILSSWT</sequence>
<dbReference type="Pfam" id="PF13639">
    <property type="entry name" value="zf-RING_2"/>
    <property type="match status" value="1"/>
</dbReference>
<name>A0AAD5IRY6_ACENE</name>
<organism evidence="19 20">
    <name type="scientific">Acer negundo</name>
    <name type="common">Box elder</name>
    <dbReference type="NCBI Taxonomy" id="4023"/>
    <lineage>
        <taxon>Eukaryota</taxon>
        <taxon>Viridiplantae</taxon>
        <taxon>Streptophyta</taxon>
        <taxon>Embryophyta</taxon>
        <taxon>Tracheophyta</taxon>
        <taxon>Spermatophyta</taxon>
        <taxon>Magnoliopsida</taxon>
        <taxon>eudicotyledons</taxon>
        <taxon>Gunneridae</taxon>
        <taxon>Pentapetalae</taxon>
        <taxon>rosids</taxon>
        <taxon>malvids</taxon>
        <taxon>Sapindales</taxon>
        <taxon>Sapindaceae</taxon>
        <taxon>Hippocastanoideae</taxon>
        <taxon>Acereae</taxon>
        <taxon>Acer</taxon>
    </lineage>
</organism>
<dbReference type="CDD" id="cd16461">
    <property type="entry name" value="RING-H2_EL5-like"/>
    <property type="match status" value="1"/>
</dbReference>
<evidence type="ECO:0000256" key="1">
    <source>
        <dbReference type="ARBA" id="ARBA00000900"/>
    </source>
</evidence>
<keyword evidence="7" id="KW-0479">Metal-binding</keyword>
<dbReference type="Pfam" id="PF13947">
    <property type="entry name" value="GUB_WAK_bind"/>
    <property type="match status" value="1"/>
</dbReference>
<comment type="catalytic activity">
    <reaction evidence="1">
        <text>S-ubiquitinyl-[E2 ubiquitin-conjugating enzyme]-L-cysteine + [acceptor protein]-L-lysine = [E2 ubiquitin-conjugating enzyme]-L-cysteine + N(6)-ubiquitinyl-[acceptor protein]-L-lysine.</text>
        <dbReference type="EC" id="2.3.2.27"/>
    </reaction>
</comment>
<keyword evidence="9 15" id="KW-0863">Zinc-finger</keyword>
<dbReference type="SMART" id="SM00184">
    <property type="entry name" value="RING"/>
    <property type="match status" value="1"/>
</dbReference>
<evidence type="ECO:0000259" key="18">
    <source>
        <dbReference type="PROSITE" id="PS50089"/>
    </source>
</evidence>
<dbReference type="InterPro" id="IPR025287">
    <property type="entry name" value="WAK_GUB"/>
</dbReference>
<evidence type="ECO:0000256" key="17">
    <source>
        <dbReference type="SAM" id="SignalP"/>
    </source>
</evidence>
<dbReference type="EMBL" id="JAJSOW010000103">
    <property type="protein sequence ID" value="KAI9174657.1"/>
    <property type="molecule type" value="Genomic_DNA"/>
</dbReference>
<dbReference type="SUPFAM" id="SSF57850">
    <property type="entry name" value="RING/U-box"/>
    <property type="match status" value="1"/>
</dbReference>
<evidence type="ECO:0000256" key="11">
    <source>
        <dbReference type="ARBA" id="ARBA00022833"/>
    </source>
</evidence>
<dbReference type="PROSITE" id="PS50089">
    <property type="entry name" value="ZF_RING_2"/>
    <property type="match status" value="1"/>
</dbReference>
<comment type="similarity">
    <text evidence="14">Belongs to the RING-type zinc finger family. ATL subfamily.</text>
</comment>
<comment type="pathway">
    <text evidence="3">Protein modification; protein ubiquitination.</text>
</comment>
<evidence type="ECO:0000256" key="16">
    <source>
        <dbReference type="SAM" id="Phobius"/>
    </source>
</evidence>
<feature type="chain" id="PRO_5041907155" description="RING-type E3 ubiquitin transferase" evidence="17">
    <location>
        <begin position="29"/>
        <end position="394"/>
    </location>
</feature>
<evidence type="ECO:0000313" key="19">
    <source>
        <dbReference type="EMBL" id="KAI9174657.1"/>
    </source>
</evidence>
<evidence type="ECO:0000256" key="15">
    <source>
        <dbReference type="PROSITE-ProRule" id="PRU00175"/>
    </source>
</evidence>
<accession>A0AAD5IRY6</accession>
<evidence type="ECO:0000256" key="3">
    <source>
        <dbReference type="ARBA" id="ARBA00004906"/>
    </source>
</evidence>
<reference evidence="19" key="2">
    <citation type="submission" date="2023-02" db="EMBL/GenBank/DDBJ databases">
        <authorList>
            <person name="Swenson N.G."/>
            <person name="Wegrzyn J.L."/>
            <person name="Mcevoy S.L."/>
        </authorList>
    </citation>
    <scope>NUCLEOTIDE SEQUENCE</scope>
    <source>
        <strain evidence="19">91603</strain>
        <tissue evidence="19">Leaf</tissue>
    </source>
</reference>
<dbReference type="PANTHER" id="PTHR46279:SF31">
    <property type="entry name" value="RING-H2 FINGER PROTEIN ATL20-LIKE ISOFORM X1"/>
    <property type="match status" value="1"/>
</dbReference>
<dbReference type="GO" id="GO:0008270">
    <property type="term" value="F:zinc ion binding"/>
    <property type="evidence" value="ECO:0007669"/>
    <property type="project" value="UniProtKB-KW"/>
</dbReference>
<dbReference type="Proteomes" id="UP001064489">
    <property type="component" value="Chromosome 8"/>
</dbReference>
<keyword evidence="11" id="KW-0862">Zinc</keyword>
<gene>
    <name evidence="19" type="ORF">LWI28_020809</name>
</gene>
<evidence type="ECO:0000256" key="7">
    <source>
        <dbReference type="ARBA" id="ARBA00022723"/>
    </source>
</evidence>